<dbReference type="Proteomes" id="UP000252731">
    <property type="component" value="Unassembled WGS sequence"/>
</dbReference>
<sequence length="48" mass="5822">MEFNFEIIKQSYNVLKVDYRQDEGKRYFVYGYRNDEAEYVPSVFLNSG</sequence>
<keyword evidence="2" id="KW-1185">Reference proteome</keyword>
<evidence type="ECO:0000313" key="1">
    <source>
        <dbReference type="EMBL" id="RBP86538.1"/>
    </source>
</evidence>
<reference evidence="1 2" key="1">
    <citation type="submission" date="2018-06" db="EMBL/GenBank/DDBJ databases">
        <title>Freshwater and sediment microbial communities from various areas in North America, analyzing microbe dynamics in response to fracking.</title>
        <authorList>
            <person name="Lamendella R."/>
        </authorList>
    </citation>
    <scope>NUCLEOTIDE SEQUENCE [LARGE SCALE GENOMIC DNA]</scope>
    <source>
        <strain evidence="1 2">14_TX</strain>
    </source>
</reference>
<evidence type="ECO:0000313" key="2">
    <source>
        <dbReference type="Proteomes" id="UP000252731"/>
    </source>
</evidence>
<dbReference type="AlphaFoldDB" id="A0A366JHQ0"/>
<organism evidence="1 2">
    <name type="scientific">Cytobacillus firmus</name>
    <name type="common">Bacillus firmus</name>
    <dbReference type="NCBI Taxonomy" id="1399"/>
    <lineage>
        <taxon>Bacteria</taxon>
        <taxon>Bacillati</taxon>
        <taxon>Bacillota</taxon>
        <taxon>Bacilli</taxon>
        <taxon>Bacillales</taxon>
        <taxon>Bacillaceae</taxon>
        <taxon>Cytobacillus</taxon>
    </lineage>
</organism>
<accession>A0A366JHQ0</accession>
<gene>
    <name evidence="1" type="ORF">DFO70_1255</name>
</gene>
<proteinExistence type="predicted"/>
<comment type="caution">
    <text evidence="1">The sequence shown here is derived from an EMBL/GenBank/DDBJ whole genome shotgun (WGS) entry which is preliminary data.</text>
</comment>
<protein>
    <submittedName>
        <fullName evidence="1">Uncharacterized protein</fullName>
    </submittedName>
</protein>
<name>A0A366JHQ0_CYTFI</name>
<dbReference type="EMBL" id="QNSF01000025">
    <property type="protein sequence ID" value="RBP86538.1"/>
    <property type="molecule type" value="Genomic_DNA"/>
</dbReference>